<evidence type="ECO:0000259" key="2">
    <source>
        <dbReference type="Pfam" id="PF00586"/>
    </source>
</evidence>
<dbReference type="InterPro" id="IPR036921">
    <property type="entry name" value="PurM-like_N_sf"/>
</dbReference>
<evidence type="ECO:0000313" key="4">
    <source>
        <dbReference type="EMBL" id="MCU4739850.1"/>
    </source>
</evidence>
<name>A0AAP3DZW7_9EURY</name>
<organism evidence="4 5">
    <name type="scientific">Natronoglomus mannanivorans</name>
    <dbReference type="NCBI Taxonomy" id="2979990"/>
    <lineage>
        <taxon>Archaea</taxon>
        <taxon>Methanobacteriati</taxon>
        <taxon>Methanobacteriota</taxon>
        <taxon>Stenosarchaea group</taxon>
        <taxon>Halobacteria</taxon>
        <taxon>Halobacteriales</taxon>
        <taxon>Natrialbaceae</taxon>
        <taxon>Natronoglomus</taxon>
    </lineage>
</organism>
<dbReference type="SUPFAM" id="SSF56042">
    <property type="entry name" value="PurM C-terminal domain-like"/>
    <property type="match status" value="1"/>
</dbReference>
<feature type="domain" description="PurM-like C-terminal" evidence="3">
    <location>
        <begin position="148"/>
        <end position="298"/>
    </location>
</feature>
<accession>A0AAP3DZW7</accession>
<dbReference type="PIRSF" id="PIRSF005644">
    <property type="entry name" value="Hdrgns_mtr_HypE"/>
    <property type="match status" value="1"/>
</dbReference>
<dbReference type="InterPro" id="IPR016188">
    <property type="entry name" value="PurM-like_N"/>
</dbReference>
<dbReference type="PANTHER" id="PTHR30303">
    <property type="entry name" value="HYDROGENASE ISOENZYMES FORMATION PROTEIN HYPE"/>
    <property type="match status" value="1"/>
</dbReference>
<evidence type="ECO:0000313" key="5">
    <source>
        <dbReference type="Proteomes" id="UP001321018"/>
    </source>
</evidence>
<feature type="domain" description="PurM-like N-terminal" evidence="2">
    <location>
        <begin position="32"/>
        <end position="137"/>
    </location>
</feature>
<dbReference type="AlphaFoldDB" id="A0AAP3DZW7"/>
<evidence type="ECO:0000256" key="1">
    <source>
        <dbReference type="ARBA" id="ARBA00006243"/>
    </source>
</evidence>
<dbReference type="GO" id="GO:0051604">
    <property type="term" value="P:protein maturation"/>
    <property type="evidence" value="ECO:0007669"/>
    <property type="project" value="TreeGrafter"/>
</dbReference>
<evidence type="ECO:0000259" key="3">
    <source>
        <dbReference type="Pfam" id="PF02769"/>
    </source>
</evidence>
<reference evidence="4" key="1">
    <citation type="submission" date="2022-09" db="EMBL/GenBank/DDBJ databases">
        <title>Enrichment on poylsaccharides allowed isolation of novel metabolic and taxonomic groups of Haloarchaea.</title>
        <authorList>
            <person name="Sorokin D.Y."/>
            <person name="Elcheninov A.G."/>
            <person name="Khizhniak T.V."/>
            <person name="Kolganova T.V."/>
            <person name="Kublanov I.V."/>
        </authorList>
    </citation>
    <scope>NUCLEOTIDE SEQUENCE</scope>
    <source>
        <strain evidence="4">AArc-xg1-1</strain>
    </source>
</reference>
<comment type="caution">
    <text evidence="4">The sequence shown here is derived from an EMBL/GenBank/DDBJ whole genome shotgun (WGS) entry which is preliminary data.</text>
</comment>
<dbReference type="RefSeq" id="WP_338001717.1">
    <property type="nucleotide sequence ID" value="NZ_JAOPKA010000001.1"/>
</dbReference>
<dbReference type="SUPFAM" id="SSF55326">
    <property type="entry name" value="PurM N-terminal domain-like"/>
    <property type="match status" value="1"/>
</dbReference>
<proteinExistence type="inferred from homology"/>
<protein>
    <submittedName>
        <fullName evidence="4">AIR synthase family protein</fullName>
    </submittedName>
</protein>
<dbReference type="CDD" id="cd06061">
    <property type="entry name" value="PurM-like1"/>
    <property type="match status" value="1"/>
</dbReference>
<dbReference type="InterPro" id="IPR036676">
    <property type="entry name" value="PurM-like_C_sf"/>
</dbReference>
<dbReference type="InterPro" id="IPR010918">
    <property type="entry name" value="PurM-like_C_dom"/>
</dbReference>
<dbReference type="Pfam" id="PF02769">
    <property type="entry name" value="AIRS_C"/>
    <property type="match status" value="1"/>
</dbReference>
<dbReference type="InterPro" id="IPR011854">
    <property type="entry name" value="HypE"/>
</dbReference>
<gene>
    <name evidence="4" type="ORF">OB960_00345</name>
</gene>
<comment type="similarity">
    <text evidence="1">Belongs to the HypE family.</text>
</comment>
<dbReference type="EMBL" id="JAOPKA010000001">
    <property type="protein sequence ID" value="MCU4739850.1"/>
    <property type="molecule type" value="Genomic_DNA"/>
</dbReference>
<dbReference type="Pfam" id="PF00586">
    <property type="entry name" value="AIRS"/>
    <property type="match status" value="1"/>
</dbReference>
<dbReference type="Gene3D" id="3.30.1330.10">
    <property type="entry name" value="PurM-like, N-terminal domain"/>
    <property type="match status" value="1"/>
</dbReference>
<dbReference type="Proteomes" id="UP001321018">
    <property type="component" value="Unassembled WGS sequence"/>
</dbReference>
<dbReference type="PANTHER" id="PTHR30303:SF4">
    <property type="entry name" value="HYDROGENASE EXPRESSION_FORMATION PROTEIN HYPE"/>
    <property type="match status" value="1"/>
</dbReference>
<sequence>MPGKVSPDDLLTHVFGRTGETDETVIQGPADGEDAAAIDWPGGTLVVSSDPISLAASQVGTLGVHIACNDVAASGADPRWLTVVLLLPTGTESDALEAITADLDAAAREVGATIVGGHSEYVDTLERPLLSLTAMGATDSFVPTGGAEPGDRVILTKAAGLEGTAILAADFGDDLGVSEETCERARSFFEEISVVPDARVLREYATAMHDPTEGGVVAGLVELARASDVRLEVDRDAVPIREETRALCGAAGVDPLRIFGSGSLLATVPAEAVEETLDALEAAGLEGAVIGEVTDNREDGSDTGGGDEARSGFALHLDGEAITEHVEDDLYPLWAAADEETD</sequence>
<dbReference type="Gene3D" id="3.90.650.10">
    <property type="entry name" value="PurM-like C-terminal domain"/>
    <property type="match status" value="1"/>
</dbReference>